<dbReference type="EMBL" id="CCKQ01013316">
    <property type="protein sequence ID" value="CDW84967.1"/>
    <property type="molecule type" value="Genomic_DNA"/>
</dbReference>
<comment type="catalytic activity">
    <reaction evidence="6">
        <text>O-phospho-L-threonyl-[protein] + H2O = L-threonyl-[protein] + phosphate</text>
        <dbReference type="Rhea" id="RHEA:47004"/>
        <dbReference type="Rhea" id="RHEA-COMP:11060"/>
        <dbReference type="Rhea" id="RHEA-COMP:11605"/>
        <dbReference type="ChEBI" id="CHEBI:15377"/>
        <dbReference type="ChEBI" id="CHEBI:30013"/>
        <dbReference type="ChEBI" id="CHEBI:43474"/>
        <dbReference type="ChEBI" id="CHEBI:61977"/>
        <dbReference type="EC" id="3.1.3.16"/>
    </reaction>
</comment>
<dbReference type="AlphaFoldDB" id="A0A078AUP9"/>
<dbReference type="InterPro" id="IPR047129">
    <property type="entry name" value="PPA2-like"/>
</dbReference>
<dbReference type="PROSITE" id="PS00125">
    <property type="entry name" value="SER_THR_PHOSPHATASE"/>
    <property type="match status" value="1"/>
</dbReference>
<dbReference type="PRINTS" id="PR00114">
    <property type="entry name" value="STPHPHTASE"/>
</dbReference>
<reference evidence="8 9" key="1">
    <citation type="submission" date="2014-06" db="EMBL/GenBank/DDBJ databases">
        <authorList>
            <person name="Swart Estienne"/>
        </authorList>
    </citation>
    <scope>NUCLEOTIDE SEQUENCE [LARGE SCALE GENOMIC DNA]</scope>
    <source>
        <strain evidence="8 9">130c</strain>
    </source>
</reference>
<proteinExistence type="inferred from homology"/>
<organism evidence="8 9">
    <name type="scientific">Stylonychia lemnae</name>
    <name type="common">Ciliate</name>
    <dbReference type="NCBI Taxonomy" id="5949"/>
    <lineage>
        <taxon>Eukaryota</taxon>
        <taxon>Sar</taxon>
        <taxon>Alveolata</taxon>
        <taxon>Ciliophora</taxon>
        <taxon>Intramacronucleata</taxon>
        <taxon>Spirotrichea</taxon>
        <taxon>Stichotrichia</taxon>
        <taxon>Sporadotrichida</taxon>
        <taxon>Oxytrichidae</taxon>
        <taxon>Stylonychinae</taxon>
        <taxon>Stylonychia</taxon>
    </lineage>
</organism>
<dbReference type="EC" id="3.1.3.16" evidence="6"/>
<evidence type="ECO:0000256" key="4">
    <source>
        <dbReference type="ARBA" id="ARBA00023211"/>
    </source>
</evidence>
<accession>A0A078AUP9</accession>
<dbReference type="Gene3D" id="3.60.21.10">
    <property type="match status" value="1"/>
</dbReference>
<dbReference type="GO" id="GO:0004722">
    <property type="term" value="F:protein serine/threonine phosphatase activity"/>
    <property type="evidence" value="ECO:0007669"/>
    <property type="project" value="UniProtKB-EC"/>
</dbReference>
<keyword evidence="4" id="KW-0464">Manganese</keyword>
<comment type="similarity">
    <text evidence="5">Belongs to the PPP phosphatase family. PP-4 (PP-X) subfamily.</text>
</comment>
<dbReference type="SMART" id="SM00156">
    <property type="entry name" value="PP2Ac"/>
    <property type="match status" value="1"/>
</dbReference>
<keyword evidence="9" id="KW-1185">Reference proteome</keyword>
<dbReference type="Pfam" id="PF00149">
    <property type="entry name" value="Metallophos"/>
    <property type="match status" value="1"/>
</dbReference>
<keyword evidence="2 6" id="KW-0378">Hydrolase</keyword>
<dbReference type="Proteomes" id="UP000039865">
    <property type="component" value="Unassembled WGS sequence"/>
</dbReference>
<dbReference type="InterPro" id="IPR004843">
    <property type="entry name" value="Calcineurin-like_PHP"/>
</dbReference>
<protein>
    <recommendedName>
        <fullName evidence="6">Serine/threonine-protein phosphatase</fullName>
        <ecNumber evidence="6">3.1.3.16</ecNumber>
    </recommendedName>
</protein>
<evidence type="ECO:0000259" key="7">
    <source>
        <dbReference type="PROSITE" id="PS00125"/>
    </source>
</evidence>
<evidence type="ECO:0000313" key="8">
    <source>
        <dbReference type="EMBL" id="CDW84967.1"/>
    </source>
</evidence>
<evidence type="ECO:0000256" key="1">
    <source>
        <dbReference type="ARBA" id="ARBA00022723"/>
    </source>
</evidence>
<dbReference type="PANTHER" id="PTHR45619">
    <property type="entry name" value="SERINE/THREONINE-PROTEIN PHOSPHATASE PP2A-RELATED"/>
    <property type="match status" value="1"/>
</dbReference>
<sequence length="307" mass="35327">MSGQNDVDQWLKTVKDGGVLPERDLRILCEKVKEILIEESNVQPVSAPVTICGDIHGQFHDLLELFNKGGEIPNTRYIFMGDFVDRGYNSVETFQLLLCLKLKYPAHITLLRGNHETRQITTVYGFYDETIRKYGNANPWKYCTEVFDYLGIGAIVEGKIFCIHGGLSPDIKTIDQIRLIERRMEIPHEGPFCDLMWSDPEEIETWAMSPRGAGWLFGSKVTSEFNHINDIELIARAHQLVMDGFKYWFKDQTLVTVWSAPNYCYRCGNVASILNINEKLERSFDIFHAVTESSRVVPYRNVVPYFL</sequence>
<dbReference type="OrthoDB" id="1930084at2759"/>
<dbReference type="InParanoid" id="A0A078AUP9"/>
<dbReference type="GO" id="GO:0046872">
    <property type="term" value="F:metal ion binding"/>
    <property type="evidence" value="ECO:0007669"/>
    <property type="project" value="UniProtKB-KW"/>
</dbReference>
<keyword evidence="3" id="KW-0904">Protein phosphatase</keyword>
<name>A0A078AUP9_STYLE</name>
<evidence type="ECO:0000256" key="3">
    <source>
        <dbReference type="ARBA" id="ARBA00022912"/>
    </source>
</evidence>
<dbReference type="SUPFAM" id="SSF56300">
    <property type="entry name" value="Metallo-dependent phosphatases"/>
    <property type="match status" value="1"/>
</dbReference>
<dbReference type="FunFam" id="3.60.21.10:FF:000005">
    <property type="entry name" value="Serine/threonine-protein phosphatase"/>
    <property type="match status" value="1"/>
</dbReference>
<dbReference type="InterPro" id="IPR006186">
    <property type="entry name" value="Ser/Thr-sp_prot-phosphatase"/>
</dbReference>
<gene>
    <name evidence="8" type="primary">Contig3375.g3615</name>
    <name evidence="8" type="ORF">STYLEM_14036</name>
</gene>
<dbReference type="CDD" id="cd07415">
    <property type="entry name" value="MPP_PP2A_PP4_PP6"/>
    <property type="match status" value="1"/>
</dbReference>
<evidence type="ECO:0000256" key="5">
    <source>
        <dbReference type="ARBA" id="ARBA00038328"/>
    </source>
</evidence>
<dbReference type="InterPro" id="IPR029052">
    <property type="entry name" value="Metallo-depent_PP-like"/>
</dbReference>
<dbReference type="FunCoup" id="A0A078AUP9">
    <property type="interactions" value="499"/>
</dbReference>
<keyword evidence="1" id="KW-0479">Metal-binding</keyword>
<evidence type="ECO:0000256" key="2">
    <source>
        <dbReference type="ARBA" id="ARBA00022801"/>
    </source>
</evidence>
<feature type="domain" description="Serine/threonine specific protein phosphatases" evidence="7">
    <location>
        <begin position="111"/>
        <end position="116"/>
    </location>
</feature>
<evidence type="ECO:0000256" key="6">
    <source>
        <dbReference type="RuleBase" id="RU004273"/>
    </source>
</evidence>
<evidence type="ECO:0000313" key="9">
    <source>
        <dbReference type="Proteomes" id="UP000039865"/>
    </source>
</evidence>
<dbReference type="OMA" id="KIMLLRG"/>